<evidence type="ECO:0000313" key="3">
    <source>
        <dbReference type="EMBL" id="QNM05001.1"/>
    </source>
</evidence>
<dbReference type="Gene3D" id="1.10.260.40">
    <property type="entry name" value="lambda repressor-like DNA-binding domains"/>
    <property type="match status" value="1"/>
</dbReference>
<dbReference type="Proteomes" id="UP000515823">
    <property type="component" value="Chromosome"/>
</dbReference>
<protein>
    <submittedName>
        <fullName evidence="3">Helix-turn-helix transcriptional regulator</fullName>
    </submittedName>
</protein>
<reference evidence="3 4" key="1">
    <citation type="submission" date="2020-08" db="EMBL/GenBank/DDBJ databases">
        <authorList>
            <person name="Liu C."/>
            <person name="Sun Q."/>
        </authorList>
    </citation>
    <scope>NUCLEOTIDE SEQUENCE [LARGE SCALE GENOMIC DNA]</scope>
    <source>
        <strain evidence="3 4">NSJ-38</strain>
    </source>
</reference>
<evidence type="ECO:0000313" key="4">
    <source>
        <dbReference type="Proteomes" id="UP000515823"/>
    </source>
</evidence>
<organism evidence="3 4">
    <name type="scientific">Qiania dongpingensis</name>
    <dbReference type="NCBI Taxonomy" id="2763669"/>
    <lineage>
        <taxon>Bacteria</taxon>
        <taxon>Bacillati</taxon>
        <taxon>Bacillota</taxon>
        <taxon>Clostridia</taxon>
        <taxon>Lachnospirales</taxon>
        <taxon>Lachnospiraceae</taxon>
        <taxon>Qiania</taxon>
    </lineage>
</organism>
<dbReference type="PANTHER" id="PTHR46558:SF11">
    <property type="entry name" value="HTH-TYPE TRANSCRIPTIONAL REGULATOR XRE"/>
    <property type="match status" value="1"/>
</dbReference>
<feature type="domain" description="HTH cro/C1-type" evidence="2">
    <location>
        <begin position="10"/>
        <end position="64"/>
    </location>
</feature>
<keyword evidence="1" id="KW-0238">DNA-binding</keyword>
<proteinExistence type="predicted"/>
<dbReference type="KEGG" id="qdo:H9Q78_11170"/>
<evidence type="ECO:0000259" key="2">
    <source>
        <dbReference type="PROSITE" id="PS50943"/>
    </source>
</evidence>
<dbReference type="SUPFAM" id="SSF47413">
    <property type="entry name" value="lambda repressor-like DNA-binding domains"/>
    <property type="match status" value="1"/>
</dbReference>
<dbReference type="CDD" id="cd00093">
    <property type="entry name" value="HTH_XRE"/>
    <property type="match status" value="1"/>
</dbReference>
<dbReference type="InterPro" id="IPR010982">
    <property type="entry name" value="Lambda_DNA-bd_dom_sf"/>
</dbReference>
<name>A0A7G9G2G9_9FIRM</name>
<dbReference type="Pfam" id="PF01381">
    <property type="entry name" value="HTH_3"/>
    <property type="match status" value="1"/>
</dbReference>
<dbReference type="InterPro" id="IPR001387">
    <property type="entry name" value="Cro/C1-type_HTH"/>
</dbReference>
<dbReference type="RefSeq" id="WP_249301756.1">
    <property type="nucleotide sequence ID" value="NZ_CP060634.1"/>
</dbReference>
<dbReference type="EMBL" id="CP060634">
    <property type="protein sequence ID" value="QNM05001.1"/>
    <property type="molecule type" value="Genomic_DNA"/>
</dbReference>
<evidence type="ECO:0000256" key="1">
    <source>
        <dbReference type="ARBA" id="ARBA00023125"/>
    </source>
</evidence>
<keyword evidence="4" id="KW-1185">Reference proteome</keyword>
<dbReference type="PANTHER" id="PTHR46558">
    <property type="entry name" value="TRACRIPTIONAL REGULATORY PROTEIN-RELATED-RELATED"/>
    <property type="match status" value="1"/>
</dbReference>
<dbReference type="GO" id="GO:0003677">
    <property type="term" value="F:DNA binding"/>
    <property type="evidence" value="ECO:0007669"/>
    <property type="project" value="UniProtKB-KW"/>
</dbReference>
<accession>A0A7G9G2G9</accession>
<dbReference type="AlphaFoldDB" id="A0A7G9G2G9"/>
<dbReference type="PROSITE" id="PS50943">
    <property type="entry name" value="HTH_CROC1"/>
    <property type="match status" value="1"/>
</dbReference>
<sequence>MREIHLSRKIVEERHKKGIGQEELASYIGVSKAAVSKWENDQSYPDITLLPRLAAFFDISVDELIGYEPQMTREDIKELYRRLAVRFEKESFDLVLEECEEIIKKYYSCYPLLLQMITLLLNHAGIAEEPGAVLHRALEIIERVEKGSDDADERKTALTMKALCHLMLGHPEKVPEYIGEHIRPFSQDAELLAESYRVQGRVREAEEILQVCMYQHLLYLVGDAAVSIAGTSVKDERIEEMIRRTVKLGELFQMERLHWNAMIQLYMSAIVYYAATENKEEGLAMLERYGRCCYSPGFSPILHGDSYFDQIDGWLKEELELGIQAPRSEVMIKEAYLKGVTENPYLDRWRNEPRYQKVVKEMKKNSGGKTI</sequence>
<dbReference type="SMART" id="SM00530">
    <property type="entry name" value="HTH_XRE"/>
    <property type="match status" value="1"/>
</dbReference>
<gene>
    <name evidence="3" type="ORF">H9Q78_11170</name>
</gene>